<feature type="transmembrane region" description="Helical" evidence="2">
    <location>
        <begin position="172"/>
        <end position="191"/>
    </location>
</feature>
<dbReference type="InterPro" id="IPR036457">
    <property type="entry name" value="PPM-type-like_dom_sf"/>
</dbReference>
<feature type="transmembrane region" description="Helical" evidence="2">
    <location>
        <begin position="316"/>
        <end position="339"/>
    </location>
</feature>
<dbReference type="Gene3D" id="3.60.40.10">
    <property type="entry name" value="PPM-type phosphatase domain"/>
    <property type="match status" value="1"/>
</dbReference>
<dbReference type="InterPro" id="IPR052016">
    <property type="entry name" value="Bact_Sigma-Reg"/>
</dbReference>
<gene>
    <name evidence="5" type="ORF">EHS11_09040</name>
</gene>
<evidence type="ECO:0000259" key="4">
    <source>
        <dbReference type="SMART" id="SM00331"/>
    </source>
</evidence>
<accession>A0A4R9LTE9</accession>
<comment type="caution">
    <text evidence="5">The sequence shown here is derived from an EMBL/GenBank/DDBJ whole genome shotgun (WGS) entry which is preliminary data.</text>
</comment>
<dbReference type="PANTHER" id="PTHR43156">
    <property type="entry name" value="STAGE II SPORULATION PROTEIN E-RELATED"/>
    <property type="match status" value="1"/>
</dbReference>
<feature type="transmembrane region" description="Helical" evidence="2">
    <location>
        <begin position="288"/>
        <end position="309"/>
    </location>
</feature>
<feature type="transmembrane region" description="Helical" evidence="2">
    <location>
        <begin position="345"/>
        <end position="363"/>
    </location>
</feature>
<dbReference type="EMBL" id="RQHV01000043">
    <property type="protein sequence ID" value="TGN10433.1"/>
    <property type="molecule type" value="Genomic_DNA"/>
</dbReference>
<keyword evidence="2" id="KW-1133">Transmembrane helix</keyword>
<keyword evidence="1" id="KW-0378">Hydrolase</keyword>
<dbReference type="Pfam" id="PF07228">
    <property type="entry name" value="SpoIIE"/>
    <property type="match status" value="1"/>
</dbReference>
<sequence length="634" mass="72474">MLRFLFICFFLLACAGITAQTNEEVRRLESGWTFTDFRRNETKPVQVGKGLVEQGYSVPVRGVYRLEVDITESAVYTQGIFLDRLHSVDSTYWNGKPVGSTGRFSPDYYPYWISSRFYSIPAGSISLGKNILEVQIECREVEFMCGIFRNIPRMGSYESIKDELIYEDLRQLIFASLFFGIFIQQAISYILNRSSHAGLYLAATAILFVTWRIPILHKIHFLDWDPELLVRTLFFSQCMFPCTIILFVYSLFEEKPSRIVISLLSLDVIIAFIQFFPLKPDYRFQFVYLWYVLLAFKVPLLITLLARFYNKKSEAIVVSIGALVATCFGILDIVSDLAIGKNQYLSQYGIFAFMFSGILAIGIQNARTRKALKNLNESLEMIVGQRTQELEKQYRILSDEMHMAGSLQSKLIPSMQGDVCGLKVNSVYIPMEKIGGDYYDFYIHDQDTVMFLLCDVLGHGIPAALIASMLKISFLELGPKHKEPDRLLEELNQKMIPVVDKNYITALACSFDLKSMEVRYSVMGHPNPIFVSGEGKAPVILDGKGPILGWIKEAKIQSWKMNLCQGDRYFFYTDGITEAQNSYKELFGEERLLELLSDGRNLEPNLLNKKILDSVRVYSPKLSDDLTFFTVEMP</sequence>
<feature type="transmembrane region" description="Helical" evidence="2">
    <location>
        <begin position="228"/>
        <end position="252"/>
    </location>
</feature>
<protein>
    <submittedName>
        <fullName evidence="5">Serine/threonine protein phosphatase</fullName>
    </submittedName>
</protein>
<dbReference type="AlphaFoldDB" id="A0A4R9LTE9"/>
<feature type="transmembrane region" description="Helical" evidence="2">
    <location>
        <begin position="198"/>
        <end position="216"/>
    </location>
</feature>
<evidence type="ECO:0000256" key="3">
    <source>
        <dbReference type="SAM" id="SignalP"/>
    </source>
</evidence>
<keyword evidence="2" id="KW-0472">Membrane</keyword>
<dbReference type="GO" id="GO:0016791">
    <property type="term" value="F:phosphatase activity"/>
    <property type="evidence" value="ECO:0007669"/>
    <property type="project" value="TreeGrafter"/>
</dbReference>
<name>A0A4R9LTE9_9LEPT</name>
<dbReference type="SMART" id="SM00331">
    <property type="entry name" value="PP2C_SIG"/>
    <property type="match status" value="1"/>
</dbReference>
<feature type="chain" id="PRO_5020484141" evidence="3">
    <location>
        <begin position="20"/>
        <end position="634"/>
    </location>
</feature>
<feature type="signal peptide" evidence="3">
    <location>
        <begin position="1"/>
        <end position="19"/>
    </location>
</feature>
<keyword evidence="2" id="KW-0812">Transmembrane</keyword>
<reference evidence="5" key="1">
    <citation type="journal article" date="2019" name="PLoS Negl. Trop. Dis.">
        <title>Revisiting the worldwide diversity of Leptospira species in the environment.</title>
        <authorList>
            <person name="Vincent A.T."/>
            <person name="Schiettekatte O."/>
            <person name="Bourhy P."/>
            <person name="Veyrier F.J."/>
            <person name="Picardeau M."/>
        </authorList>
    </citation>
    <scope>NUCLEOTIDE SEQUENCE [LARGE SCALE GENOMIC DNA]</scope>
    <source>
        <strain evidence="5">201400974</strain>
    </source>
</reference>
<evidence type="ECO:0000256" key="1">
    <source>
        <dbReference type="ARBA" id="ARBA00022801"/>
    </source>
</evidence>
<dbReference type="Proteomes" id="UP000298264">
    <property type="component" value="Unassembled WGS sequence"/>
</dbReference>
<feature type="domain" description="PPM-type phosphatase" evidence="4">
    <location>
        <begin position="419"/>
        <end position="633"/>
    </location>
</feature>
<feature type="transmembrane region" description="Helical" evidence="2">
    <location>
        <begin position="259"/>
        <end position="276"/>
    </location>
</feature>
<dbReference type="PANTHER" id="PTHR43156:SF2">
    <property type="entry name" value="STAGE II SPORULATION PROTEIN E"/>
    <property type="match status" value="1"/>
</dbReference>
<organism evidence="5 6">
    <name type="scientific">Leptospira ilyithenensis</name>
    <dbReference type="NCBI Taxonomy" id="2484901"/>
    <lineage>
        <taxon>Bacteria</taxon>
        <taxon>Pseudomonadati</taxon>
        <taxon>Spirochaetota</taxon>
        <taxon>Spirochaetia</taxon>
        <taxon>Leptospirales</taxon>
        <taxon>Leptospiraceae</taxon>
        <taxon>Leptospira</taxon>
    </lineage>
</organism>
<evidence type="ECO:0000256" key="2">
    <source>
        <dbReference type="SAM" id="Phobius"/>
    </source>
</evidence>
<dbReference type="InterPro" id="IPR001932">
    <property type="entry name" value="PPM-type_phosphatase-like_dom"/>
</dbReference>
<proteinExistence type="predicted"/>
<evidence type="ECO:0000313" key="6">
    <source>
        <dbReference type="Proteomes" id="UP000298264"/>
    </source>
</evidence>
<keyword evidence="3" id="KW-0732">Signal</keyword>
<keyword evidence="6" id="KW-1185">Reference proteome</keyword>
<evidence type="ECO:0000313" key="5">
    <source>
        <dbReference type="EMBL" id="TGN10433.1"/>
    </source>
</evidence>
<dbReference type="OrthoDB" id="9763484at2"/>